<dbReference type="RefSeq" id="WP_179426115.1">
    <property type="nucleotide sequence ID" value="NZ_JACBZP010000001.1"/>
</dbReference>
<dbReference type="EMBL" id="JACBZP010000001">
    <property type="protein sequence ID" value="NYI66632.1"/>
    <property type="molecule type" value="Genomic_DNA"/>
</dbReference>
<dbReference type="InterPro" id="IPR011711">
    <property type="entry name" value="GntR_C"/>
</dbReference>
<evidence type="ECO:0000313" key="5">
    <source>
        <dbReference type="EMBL" id="NYI66632.1"/>
    </source>
</evidence>
<dbReference type="AlphaFoldDB" id="A0A7Z0A963"/>
<dbReference type="GO" id="GO:0003677">
    <property type="term" value="F:DNA binding"/>
    <property type="evidence" value="ECO:0007669"/>
    <property type="project" value="UniProtKB-KW"/>
</dbReference>
<keyword evidence="1" id="KW-0805">Transcription regulation</keyword>
<evidence type="ECO:0000256" key="1">
    <source>
        <dbReference type="ARBA" id="ARBA00023015"/>
    </source>
</evidence>
<dbReference type="PANTHER" id="PTHR43537:SF5">
    <property type="entry name" value="UXU OPERON TRANSCRIPTIONAL REGULATOR"/>
    <property type="match status" value="1"/>
</dbReference>
<dbReference type="SUPFAM" id="SSF48008">
    <property type="entry name" value="GntR ligand-binding domain-like"/>
    <property type="match status" value="1"/>
</dbReference>
<dbReference type="SMART" id="SM00895">
    <property type="entry name" value="FCD"/>
    <property type="match status" value="1"/>
</dbReference>
<dbReference type="InterPro" id="IPR036388">
    <property type="entry name" value="WH-like_DNA-bd_sf"/>
</dbReference>
<dbReference type="SMART" id="SM00345">
    <property type="entry name" value="HTH_GNTR"/>
    <property type="match status" value="1"/>
</dbReference>
<organism evidence="5 6">
    <name type="scientific">Spelaeicoccus albus</name>
    <dbReference type="NCBI Taxonomy" id="1280376"/>
    <lineage>
        <taxon>Bacteria</taxon>
        <taxon>Bacillati</taxon>
        <taxon>Actinomycetota</taxon>
        <taxon>Actinomycetes</taxon>
        <taxon>Micrococcales</taxon>
        <taxon>Brevibacteriaceae</taxon>
        <taxon>Spelaeicoccus</taxon>
    </lineage>
</organism>
<dbReference type="InterPro" id="IPR000524">
    <property type="entry name" value="Tscrpt_reg_HTH_GntR"/>
</dbReference>
<dbReference type="InterPro" id="IPR036390">
    <property type="entry name" value="WH_DNA-bd_sf"/>
</dbReference>
<evidence type="ECO:0000256" key="3">
    <source>
        <dbReference type="ARBA" id="ARBA00023163"/>
    </source>
</evidence>
<evidence type="ECO:0000256" key="2">
    <source>
        <dbReference type="ARBA" id="ARBA00023125"/>
    </source>
</evidence>
<feature type="domain" description="HTH gntR-type" evidence="4">
    <location>
        <begin position="13"/>
        <end position="80"/>
    </location>
</feature>
<evidence type="ECO:0000259" key="4">
    <source>
        <dbReference type="PROSITE" id="PS50949"/>
    </source>
</evidence>
<keyword evidence="6" id="KW-1185">Reference proteome</keyword>
<reference evidence="5 6" key="1">
    <citation type="submission" date="2020-07" db="EMBL/GenBank/DDBJ databases">
        <title>Sequencing the genomes of 1000 actinobacteria strains.</title>
        <authorList>
            <person name="Klenk H.-P."/>
        </authorList>
    </citation>
    <scope>NUCLEOTIDE SEQUENCE [LARGE SCALE GENOMIC DNA]</scope>
    <source>
        <strain evidence="5 6">DSM 26341</strain>
    </source>
</reference>
<dbReference type="InterPro" id="IPR008920">
    <property type="entry name" value="TF_FadR/GntR_C"/>
</dbReference>
<accession>A0A7Z0A963</accession>
<comment type="caution">
    <text evidence="5">The sequence shown here is derived from an EMBL/GenBank/DDBJ whole genome shotgun (WGS) entry which is preliminary data.</text>
</comment>
<keyword evidence="3" id="KW-0804">Transcription</keyword>
<dbReference type="GO" id="GO:0003700">
    <property type="term" value="F:DNA-binding transcription factor activity"/>
    <property type="evidence" value="ECO:0007669"/>
    <property type="project" value="InterPro"/>
</dbReference>
<dbReference type="PANTHER" id="PTHR43537">
    <property type="entry name" value="TRANSCRIPTIONAL REGULATOR, GNTR FAMILY"/>
    <property type="match status" value="1"/>
</dbReference>
<dbReference type="CDD" id="cd07377">
    <property type="entry name" value="WHTH_GntR"/>
    <property type="match status" value="1"/>
</dbReference>
<keyword evidence="2 5" id="KW-0238">DNA-binding</keyword>
<dbReference type="PRINTS" id="PR00035">
    <property type="entry name" value="HTHGNTR"/>
</dbReference>
<dbReference type="SUPFAM" id="SSF46785">
    <property type="entry name" value="Winged helix' DNA-binding domain"/>
    <property type="match status" value="1"/>
</dbReference>
<dbReference type="Pfam" id="PF00392">
    <property type="entry name" value="GntR"/>
    <property type="match status" value="1"/>
</dbReference>
<evidence type="ECO:0000313" key="6">
    <source>
        <dbReference type="Proteomes" id="UP000539111"/>
    </source>
</evidence>
<gene>
    <name evidence="5" type="ORF">BJY26_000938</name>
</gene>
<dbReference type="PROSITE" id="PS50949">
    <property type="entry name" value="HTH_GNTR"/>
    <property type="match status" value="1"/>
</dbReference>
<name>A0A7Z0A963_9MICO</name>
<dbReference type="Gene3D" id="1.10.10.10">
    <property type="entry name" value="Winged helix-like DNA-binding domain superfamily/Winged helix DNA-binding domain"/>
    <property type="match status" value="1"/>
</dbReference>
<sequence>MGGIDVLSALEGRPTSVLIADQLRDRIIDGSFHPGEQVTEAQLAARLEVSRGPVREALQRLSQEGLLISHRNRGVFVLDLEPADVAEIYSARAAVELGAAEDILAGGDETIEAVSDALAGVLERMPAVVAASDWKSLSSLDLGFHQAFVAGANNSRLIRIYETLAAESRICMVNLEVSYPRADVLVSEHERIRDLLVARDHGELDRAIRAHMSSAVRDLTASMRAQQKSAGESAP</sequence>
<proteinExistence type="predicted"/>
<dbReference type="Proteomes" id="UP000539111">
    <property type="component" value="Unassembled WGS sequence"/>
</dbReference>
<dbReference type="Gene3D" id="1.20.120.530">
    <property type="entry name" value="GntR ligand-binding domain-like"/>
    <property type="match status" value="1"/>
</dbReference>
<dbReference type="Pfam" id="PF07729">
    <property type="entry name" value="FCD"/>
    <property type="match status" value="1"/>
</dbReference>
<protein>
    <submittedName>
        <fullName evidence="5">DNA-binding GntR family transcriptional regulator</fullName>
    </submittedName>
</protein>